<protein>
    <submittedName>
        <fullName evidence="1">ABC transporter substrate-binding protein</fullName>
    </submittedName>
</protein>
<accession>A0A939BUS4</accession>
<name>A0A939BUS4_9ACTN</name>
<dbReference type="Gene3D" id="3.40.50.2300">
    <property type="match status" value="2"/>
</dbReference>
<dbReference type="SUPFAM" id="SSF53822">
    <property type="entry name" value="Periplasmic binding protein-like I"/>
    <property type="match status" value="1"/>
</dbReference>
<gene>
    <name evidence="1" type="ORF">JK386_04625</name>
</gene>
<dbReference type="EMBL" id="JAERTX010000004">
    <property type="protein sequence ID" value="MBM9459176.1"/>
    <property type="molecule type" value="Genomic_DNA"/>
</dbReference>
<sequence length="438" mass="46576">MILRSAAVAGGLVLALAGCGVLMPGGGQSVDRTSAGPGVTEDSVKVVFVGVDLDAVKEQTGFKTASVGDPEKQVQVLEDWVNDNGGLGGRKLDAVFKMYDAQTDSPASEEKLCNEVSQDEQAFAVVLLGQYQSNARPCYAQRKTLMLDISLVASDKTIYEELAPYLWTPSFPEHDAFVNSYIAALDEQGFFEGRDEVAIIAADSPVNRRSVENKAVPLLKERGIKGEVAWVDTTDIGTIYTGGEQAAVTLAGKGIDRVIFLGGSRLASIFATIAGSKQFTPRYAISSFDNPSFFLGNPETVPSTTMDGMVGIGFHPPQDVADDQMPFPAEEGPEAECVAVFEAAGITFESREGARQALPYCDAARLLKLGGDNVDGELNAATWADAVKKHGAEFQTASGFGNALDKGNAAAGAYRVLKFADDCRCFVYEGDEVPFADE</sequence>
<evidence type="ECO:0000313" key="2">
    <source>
        <dbReference type="Proteomes" id="UP000663791"/>
    </source>
</evidence>
<dbReference type="AlphaFoldDB" id="A0A939BUS4"/>
<dbReference type="InterPro" id="IPR028082">
    <property type="entry name" value="Peripla_BP_I"/>
</dbReference>
<dbReference type="Proteomes" id="UP000663791">
    <property type="component" value="Unassembled WGS sequence"/>
</dbReference>
<evidence type="ECO:0000313" key="1">
    <source>
        <dbReference type="EMBL" id="MBM9459176.1"/>
    </source>
</evidence>
<organism evidence="1 2">
    <name type="scientific">Nocardioides faecalis</name>
    <dbReference type="NCBI Taxonomy" id="2803858"/>
    <lineage>
        <taxon>Bacteria</taxon>
        <taxon>Bacillati</taxon>
        <taxon>Actinomycetota</taxon>
        <taxon>Actinomycetes</taxon>
        <taxon>Propionibacteriales</taxon>
        <taxon>Nocardioidaceae</taxon>
        <taxon>Nocardioides</taxon>
    </lineage>
</organism>
<keyword evidence="2" id="KW-1185">Reference proteome</keyword>
<dbReference type="PROSITE" id="PS51257">
    <property type="entry name" value="PROKAR_LIPOPROTEIN"/>
    <property type="match status" value="1"/>
</dbReference>
<reference evidence="1" key="1">
    <citation type="submission" date="2021-01" db="EMBL/GenBank/DDBJ databases">
        <title>Novel species in genus Nocardioides.</title>
        <authorList>
            <person name="Zhang G."/>
        </authorList>
    </citation>
    <scope>NUCLEOTIDE SEQUENCE</scope>
    <source>
        <strain evidence="1">Zg-536</strain>
    </source>
</reference>
<proteinExistence type="predicted"/>
<dbReference type="RefSeq" id="WP_205290497.1">
    <property type="nucleotide sequence ID" value="NZ_CP074406.1"/>
</dbReference>
<comment type="caution">
    <text evidence="1">The sequence shown here is derived from an EMBL/GenBank/DDBJ whole genome shotgun (WGS) entry which is preliminary data.</text>
</comment>